<evidence type="ECO:0000256" key="2">
    <source>
        <dbReference type="ARBA" id="ARBA00022692"/>
    </source>
</evidence>
<dbReference type="PANTHER" id="PTHR10806:SF6">
    <property type="entry name" value="SIGNAL PEPTIDASE COMPLEX CATALYTIC SUBUNIT SEC11"/>
    <property type="match status" value="1"/>
</dbReference>
<dbReference type="InterPro" id="IPR036286">
    <property type="entry name" value="LexA/Signal_pep-like_sf"/>
</dbReference>
<dbReference type="PRINTS" id="PR00728">
    <property type="entry name" value="SIGNALPTASE"/>
</dbReference>
<keyword evidence="2 6" id="KW-0812">Transmembrane</keyword>
<keyword evidence="3 6" id="KW-1133">Transmembrane helix</keyword>
<dbReference type="EC" id="3.4.21.89" evidence="5"/>
<comment type="subcellular location">
    <subcellularLocation>
        <location evidence="1">Membrane</location>
    </subcellularLocation>
</comment>
<evidence type="ECO:0000256" key="4">
    <source>
        <dbReference type="ARBA" id="ARBA00023136"/>
    </source>
</evidence>
<keyword evidence="4 6" id="KW-0472">Membrane</keyword>
<evidence type="ECO:0000313" key="7">
    <source>
        <dbReference type="EMBL" id="MBP0725110.1"/>
    </source>
</evidence>
<dbReference type="GO" id="GO:0016020">
    <property type="term" value="C:membrane"/>
    <property type="evidence" value="ECO:0007669"/>
    <property type="project" value="UniProtKB-SubCell"/>
</dbReference>
<keyword evidence="8" id="KW-1185">Reference proteome</keyword>
<dbReference type="InterPro" id="IPR019533">
    <property type="entry name" value="Peptidase_S26"/>
</dbReference>
<dbReference type="RefSeq" id="WP_209404317.1">
    <property type="nucleotide sequence ID" value="NZ_JAGIYQ010000004.1"/>
</dbReference>
<feature type="transmembrane region" description="Helical" evidence="6">
    <location>
        <begin position="149"/>
        <end position="167"/>
    </location>
</feature>
<evidence type="ECO:0000256" key="1">
    <source>
        <dbReference type="ARBA" id="ARBA00004370"/>
    </source>
</evidence>
<reference evidence="7" key="1">
    <citation type="submission" date="2021-04" db="EMBL/GenBank/DDBJ databases">
        <title>Genome seq and assembly of Bacillus sp.</title>
        <authorList>
            <person name="Chhetri G."/>
        </authorList>
    </citation>
    <scope>NUCLEOTIDE SEQUENCE</scope>
    <source>
        <strain evidence="7">RG28</strain>
    </source>
</reference>
<sequence length="174" mass="19722">MNVLKKMLTVLFISCLLFTFYKVALARINGEVPTIFGHQLYYVLSGSMEPKLHTGSIILVSKKTPSLKLSKNEIITFKMPYNETILVTHRIHKIIHANGKNFYETKGDANPVKDPWVVTQDQIVSVYSGFTIPYVGYVFKLVNGNGRSYLLLVIVGVLLILMGLKFYKKSYVKV</sequence>
<dbReference type="SUPFAM" id="SSF51306">
    <property type="entry name" value="LexA/Signal peptidase"/>
    <property type="match status" value="1"/>
</dbReference>
<comment type="caution">
    <text evidence="7">The sequence shown here is derived from an EMBL/GenBank/DDBJ whole genome shotgun (WGS) entry which is preliminary data.</text>
</comment>
<dbReference type="Gene3D" id="2.10.109.10">
    <property type="entry name" value="Umud Fragment, subunit A"/>
    <property type="match status" value="1"/>
</dbReference>
<dbReference type="Proteomes" id="UP000682134">
    <property type="component" value="Unassembled WGS sequence"/>
</dbReference>
<dbReference type="GO" id="GO:0009003">
    <property type="term" value="F:signal peptidase activity"/>
    <property type="evidence" value="ECO:0007669"/>
    <property type="project" value="UniProtKB-EC"/>
</dbReference>
<accession>A0A940NIS8</accession>
<dbReference type="GO" id="GO:0006465">
    <property type="term" value="P:signal peptide processing"/>
    <property type="evidence" value="ECO:0007669"/>
    <property type="project" value="UniProtKB-UniRule"/>
</dbReference>
<dbReference type="AlphaFoldDB" id="A0A940NIS8"/>
<evidence type="ECO:0000256" key="3">
    <source>
        <dbReference type="ARBA" id="ARBA00022989"/>
    </source>
</evidence>
<dbReference type="GO" id="GO:0004252">
    <property type="term" value="F:serine-type endopeptidase activity"/>
    <property type="evidence" value="ECO:0007669"/>
    <property type="project" value="UniProtKB-UniRule"/>
</dbReference>
<dbReference type="EMBL" id="JAGIYQ010000004">
    <property type="protein sequence ID" value="MBP0725110.1"/>
    <property type="molecule type" value="Genomic_DNA"/>
</dbReference>
<evidence type="ECO:0000313" key="8">
    <source>
        <dbReference type="Proteomes" id="UP000682134"/>
    </source>
</evidence>
<organism evidence="7 8">
    <name type="scientific">Gottfriedia endophytica</name>
    <dbReference type="NCBI Taxonomy" id="2820819"/>
    <lineage>
        <taxon>Bacteria</taxon>
        <taxon>Bacillati</taxon>
        <taxon>Bacillota</taxon>
        <taxon>Bacilli</taxon>
        <taxon>Bacillales</taxon>
        <taxon>Bacillaceae</taxon>
        <taxon>Gottfriedia</taxon>
    </lineage>
</organism>
<gene>
    <name evidence="7" type="ORF">J5Y03_07880</name>
</gene>
<keyword evidence="7" id="KW-0378">Hydrolase</keyword>
<dbReference type="InterPro" id="IPR001733">
    <property type="entry name" value="Peptidase_S26B"/>
</dbReference>
<dbReference type="CDD" id="cd06530">
    <property type="entry name" value="S26_SPase_I"/>
    <property type="match status" value="1"/>
</dbReference>
<name>A0A940NIS8_9BACI</name>
<evidence type="ECO:0000256" key="6">
    <source>
        <dbReference type="SAM" id="Phobius"/>
    </source>
</evidence>
<proteinExistence type="predicted"/>
<dbReference type="PANTHER" id="PTHR10806">
    <property type="entry name" value="SIGNAL PEPTIDASE COMPLEX CATALYTIC SUBUNIT SEC11"/>
    <property type="match status" value="1"/>
</dbReference>
<dbReference type="NCBIfam" id="TIGR02228">
    <property type="entry name" value="sigpep_I_arch"/>
    <property type="match status" value="1"/>
</dbReference>
<evidence type="ECO:0000256" key="5">
    <source>
        <dbReference type="NCBIfam" id="TIGR02228"/>
    </source>
</evidence>
<protein>
    <recommendedName>
        <fullName evidence="5">Signal peptidase I</fullName>
        <ecNumber evidence="5">3.4.21.89</ecNumber>
    </recommendedName>
</protein>